<keyword evidence="3" id="KW-1185">Reference proteome</keyword>
<dbReference type="RefSeq" id="XP_014175219.1">
    <property type="nucleotide sequence ID" value="XM_014319744.1"/>
</dbReference>
<dbReference type="PANTHER" id="PTHR42095">
    <property type="entry name" value="YALI0C12166P"/>
    <property type="match status" value="1"/>
</dbReference>
<evidence type="ECO:0000313" key="2">
    <source>
        <dbReference type="EMBL" id="EFX05737.1"/>
    </source>
</evidence>
<dbReference type="InParanoid" id="F0X887"/>
<feature type="compositionally biased region" description="Low complexity" evidence="1">
    <location>
        <begin position="62"/>
        <end position="72"/>
    </location>
</feature>
<reference evidence="2 3" key="1">
    <citation type="journal article" date="2011" name="Proc. Natl. Acad. Sci. U.S.A.">
        <title>Genome and transcriptome analyses of the mountain pine beetle-fungal symbiont Grosmannia clavigera, a lodgepole pine pathogen.</title>
        <authorList>
            <person name="DiGuistini S."/>
            <person name="Wang Y."/>
            <person name="Liao N.Y."/>
            <person name="Taylor G."/>
            <person name="Tanguay P."/>
            <person name="Feau N."/>
            <person name="Henrissat B."/>
            <person name="Chan S.K."/>
            <person name="Hesse-Orce U."/>
            <person name="Alamouti S.M."/>
            <person name="Tsui C.K.M."/>
            <person name="Docking R.T."/>
            <person name="Levasseur A."/>
            <person name="Haridas S."/>
            <person name="Robertson G."/>
            <person name="Birol I."/>
            <person name="Holt R.A."/>
            <person name="Marra M.A."/>
            <person name="Hamelin R.C."/>
            <person name="Hirst M."/>
            <person name="Jones S.J.M."/>
            <person name="Bohlmann J."/>
            <person name="Breuil C."/>
        </authorList>
    </citation>
    <scope>NUCLEOTIDE SEQUENCE [LARGE SCALE GENOMIC DNA]</scope>
    <source>
        <strain evidence="3">kw1407 / UAMH 11150</strain>
    </source>
</reference>
<dbReference type="STRING" id="655863.F0X887"/>
<gene>
    <name evidence="2" type="ORF">CMQ_3806</name>
</gene>
<feature type="compositionally biased region" description="Low complexity" evidence="1">
    <location>
        <begin position="172"/>
        <end position="187"/>
    </location>
</feature>
<dbReference type="AlphaFoldDB" id="F0X887"/>
<feature type="compositionally biased region" description="Polar residues" evidence="1">
    <location>
        <begin position="78"/>
        <end position="91"/>
    </location>
</feature>
<protein>
    <submittedName>
        <fullName evidence="2">Uncharacterized protein</fullName>
    </submittedName>
</protein>
<dbReference type="EMBL" id="GL629735">
    <property type="protein sequence ID" value="EFX05737.1"/>
    <property type="molecule type" value="Genomic_DNA"/>
</dbReference>
<dbReference type="OrthoDB" id="4207123at2759"/>
<dbReference type="Proteomes" id="UP000007796">
    <property type="component" value="Unassembled WGS sequence"/>
</dbReference>
<sequence>MASPRCSARGHYDECEFHHNFYNPREGCVRCKGEVKRAEQQEGAAQRELAESERQAREASEAAKAAAASSRKQASHAVPTQTTRPTRTELSLQPSDTLVCSFCIPDDKPHLTFDTKSRHEEQRRASETAPKTQSGEPTAGHMSPVHSGHTSTMPSQRPFFLSAFFAAFRQQPSSSPLSTSTAAAQQANRHSSTATGSASVDPASVSSAAAAAVAASHRLHATRSHSSTGGSGGGNGSSCSAVSSGVASASGGIPIAAGGAHAAGGQATTSSTSGSNGSYGYYGSDEAYYGVASPHRQSGRRRGSDSSSEGFRDVMGADKWYIGGRTAAGEERFFKLGVVRRVRSGDRLSLDRLSL</sequence>
<proteinExistence type="predicted"/>
<feature type="compositionally biased region" description="Basic and acidic residues" evidence="1">
    <location>
        <begin position="48"/>
        <end position="61"/>
    </location>
</feature>
<feature type="region of interest" description="Disordered" evidence="1">
    <location>
        <begin position="110"/>
        <end position="154"/>
    </location>
</feature>
<dbReference type="PANTHER" id="PTHR42095:SF1">
    <property type="entry name" value="YALI0C12166P"/>
    <property type="match status" value="1"/>
</dbReference>
<dbReference type="GeneID" id="25976947"/>
<evidence type="ECO:0000313" key="3">
    <source>
        <dbReference type="Proteomes" id="UP000007796"/>
    </source>
</evidence>
<feature type="compositionally biased region" description="Basic and acidic residues" evidence="1">
    <location>
        <begin position="110"/>
        <end position="126"/>
    </location>
</feature>
<feature type="region of interest" description="Disordered" evidence="1">
    <location>
        <begin position="40"/>
        <end position="91"/>
    </location>
</feature>
<organism evidence="3">
    <name type="scientific">Grosmannia clavigera (strain kw1407 / UAMH 11150)</name>
    <name type="common">Blue stain fungus</name>
    <name type="synonym">Graphiocladiella clavigera</name>
    <dbReference type="NCBI Taxonomy" id="655863"/>
    <lineage>
        <taxon>Eukaryota</taxon>
        <taxon>Fungi</taxon>
        <taxon>Dikarya</taxon>
        <taxon>Ascomycota</taxon>
        <taxon>Pezizomycotina</taxon>
        <taxon>Sordariomycetes</taxon>
        <taxon>Sordariomycetidae</taxon>
        <taxon>Ophiostomatales</taxon>
        <taxon>Ophiostomataceae</taxon>
        <taxon>Leptographium</taxon>
    </lineage>
</organism>
<evidence type="ECO:0000256" key="1">
    <source>
        <dbReference type="SAM" id="MobiDB-lite"/>
    </source>
</evidence>
<dbReference type="eggNOG" id="ENOG502SUBI">
    <property type="taxonomic scope" value="Eukaryota"/>
</dbReference>
<accession>F0X887</accession>
<name>F0X887_GROCL</name>
<dbReference type="HOGENOM" id="CLU_780874_0_0_1"/>
<feature type="region of interest" description="Disordered" evidence="1">
    <location>
        <begin position="172"/>
        <end position="200"/>
    </location>
</feature>
<feature type="region of interest" description="Disordered" evidence="1">
    <location>
        <begin position="216"/>
        <end position="243"/>
    </location>
</feature>